<evidence type="ECO:0000313" key="1">
    <source>
        <dbReference type="EMBL" id="USJ32828.2"/>
    </source>
</evidence>
<keyword evidence="2" id="KW-1185">Reference proteome</keyword>
<name>A0ABY4XQW5_9BACT</name>
<dbReference type="RefSeq" id="WP_254414171.1">
    <property type="nucleotide sequence ID" value="NZ_CP098805.1"/>
</dbReference>
<dbReference type="Proteomes" id="UP001055420">
    <property type="component" value="Chromosome"/>
</dbReference>
<organism evidence="1 2">
    <name type="scientific">Dyadobacter chenhuakuii</name>
    <dbReference type="NCBI Taxonomy" id="2909339"/>
    <lineage>
        <taxon>Bacteria</taxon>
        <taxon>Pseudomonadati</taxon>
        <taxon>Bacteroidota</taxon>
        <taxon>Cytophagia</taxon>
        <taxon>Cytophagales</taxon>
        <taxon>Spirosomataceae</taxon>
        <taxon>Dyadobacter</taxon>
    </lineage>
</organism>
<proteinExistence type="predicted"/>
<protein>
    <submittedName>
        <fullName evidence="1">Uncharacterized protein</fullName>
    </submittedName>
</protein>
<dbReference type="EMBL" id="CP098805">
    <property type="protein sequence ID" value="USJ32828.2"/>
    <property type="molecule type" value="Genomic_DNA"/>
</dbReference>
<gene>
    <name evidence="1" type="ORF">NFI80_08765</name>
</gene>
<reference evidence="1" key="1">
    <citation type="submission" date="2022-06" db="EMBL/GenBank/DDBJ databases">
        <title>Novel species in genus Dyadobacter.</title>
        <authorList>
            <person name="Ma C."/>
        </authorList>
    </citation>
    <scope>NUCLEOTIDE SEQUENCE</scope>
    <source>
        <strain evidence="1">CY22</strain>
    </source>
</reference>
<sequence length="219" mass="24383">MTTKFPMTTRELYHSVGLSTADITKIDNPTFVWVIAAFAKREDEPAAAFSDFGCALNLVKRVNAFVEGGVGLRPVLKSTNKLKTDRYKRLVDVGLTPYMVSFNSNRNGIELVDDLCDDLDELSVDKLMRNLNRIGEIAPVVLVDNLFGTFWAPNGHLAIKKAKVFKAVLDSLKDKQLVREMEAGRNQSTVCANEKEMEKQIGLSQNLDIASKPEDENDS</sequence>
<accession>A0ABY4XQW5</accession>
<evidence type="ECO:0000313" key="2">
    <source>
        <dbReference type="Proteomes" id="UP001055420"/>
    </source>
</evidence>